<dbReference type="AlphaFoldDB" id="A0A1A9ZRM0"/>
<dbReference type="PRINTS" id="PR00722">
    <property type="entry name" value="CHYMOTRYPSIN"/>
</dbReference>
<dbReference type="Pfam" id="PF00089">
    <property type="entry name" value="Trypsin"/>
    <property type="match status" value="1"/>
</dbReference>
<protein>
    <recommendedName>
        <fullName evidence="4">Peptidase S1 domain-containing protein</fullName>
    </recommendedName>
</protein>
<evidence type="ECO:0000313" key="5">
    <source>
        <dbReference type="EnsemblMetazoa" id="GPAI022871-PA"/>
    </source>
</evidence>
<dbReference type="SMART" id="SM00020">
    <property type="entry name" value="Tryp_SPc"/>
    <property type="match status" value="1"/>
</dbReference>
<dbReference type="InterPro" id="IPR009003">
    <property type="entry name" value="Peptidase_S1_PA"/>
</dbReference>
<accession>A0A1A9ZRM0</accession>
<dbReference type="Proteomes" id="UP000092445">
    <property type="component" value="Unassembled WGS sequence"/>
</dbReference>
<keyword evidence="1" id="KW-1015">Disulfide bond</keyword>
<dbReference type="SUPFAM" id="SSF50494">
    <property type="entry name" value="Trypsin-like serine proteases"/>
    <property type="match status" value="1"/>
</dbReference>
<organism evidence="5 6">
    <name type="scientific">Glossina pallidipes</name>
    <name type="common">Tsetse fly</name>
    <dbReference type="NCBI Taxonomy" id="7398"/>
    <lineage>
        <taxon>Eukaryota</taxon>
        <taxon>Metazoa</taxon>
        <taxon>Ecdysozoa</taxon>
        <taxon>Arthropoda</taxon>
        <taxon>Hexapoda</taxon>
        <taxon>Insecta</taxon>
        <taxon>Pterygota</taxon>
        <taxon>Neoptera</taxon>
        <taxon>Endopterygota</taxon>
        <taxon>Diptera</taxon>
        <taxon>Brachycera</taxon>
        <taxon>Muscomorpha</taxon>
        <taxon>Hippoboscoidea</taxon>
        <taxon>Glossinidae</taxon>
        <taxon>Glossina</taxon>
    </lineage>
</organism>
<dbReference type="InterPro" id="IPR033116">
    <property type="entry name" value="TRYPSIN_SER"/>
</dbReference>
<dbReference type="InterPro" id="IPR001254">
    <property type="entry name" value="Trypsin_dom"/>
</dbReference>
<dbReference type="GO" id="GO:0004252">
    <property type="term" value="F:serine-type endopeptidase activity"/>
    <property type="evidence" value="ECO:0007669"/>
    <property type="project" value="InterPro"/>
</dbReference>
<dbReference type="InterPro" id="IPR051333">
    <property type="entry name" value="CLIP_Serine_Protease"/>
</dbReference>
<evidence type="ECO:0000313" key="6">
    <source>
        <dbReference type="Proteomes" id="UP000092445"/>
    </source>
</evidence>
<dbReference type="Gene3D" id="2.40.10.10">
    <property type="entry name" value="Trypsin-like serine proteases"/>
    <property type="match status" value="1"/>
</dbReference>
<dbReference type="InterPro" id="IPR043504">
    <property type="entry name" value="Peptidase_S1_PA_chymotrypsin"/>
</dbReference>
<reference evidence="5" key="2">
    <citation type="submission" date="2020-05" db="UniProtKB">
        <authorList>
            <consortium name="EnsemblMetazoa"/>
        </authorList>
    </citation>
    <scope>IDENTIFICATION</scope>
    <source>
        <strain evidence="5">IAEA</strain>
    </source>
</reference>
<keyword evidence="3" id="KW-0645">Protease</keyword>
<reference evidence="6" key="1">
    <citation type="submission" date="2014-03" db="EMBL/GenBank/DDBJ databases">
        <authorList>
            <person name="Aksoy S."/>
            <person name="Warren W."/>
            <person name="Wilson R.K."/>
        </authorList>
    </citation>
    <scope>NUCLEOTIDE SEQUENCE [LARGE SCALE GENOMIC DNA]</scope>
    <source>
        <strain evidence="6">IAEA</strain>
    </source>
</reference>
<dbReference type="PROSITE" id="PS00135">
    <property type="entry name" value="TRYPSIN_SER"/>
    <property type="match status" value="1"/>
</dbReference>
<keyword evidence="3" id="KW-0378">Hydrolase</keyword>
<evidence type="ECO:0000256" key="1">
    <source>
        <dbReference type="ARBA" id="ARBA00023157"/>
    </source>
</evidence>
<dbReference type="PROSITE" id="PS50240">
    <property type="entry name" value="TRYPSIN_DOM"/>
    <property type="match status" value="1"/>
</dbReference>
<dbReference type="PANTHER" id="PTHR24260">
    <property type="match status" value="1"/>
</dbReference>
<dbReference type="VEuPathDB" id="VectorBase:GPAI022871"/>
<evidence type="ECO:0000256" key="2">
    <source>
        <dbReference type="ARBA" id="ARBA00024195"/>
    </source>
</evidence>
<comment type="similarity">
    <text evidence="2">Belongs to the peptidase S1 family. CLIP subfamily.</text>
</comment>
<keyword evidence="3" id="KW-0720">Serine protease</keyword>
<dbReference type="InterPro" id="IPR018114">
    <property type="entry name" value="TRYPSIN_HIS"/>
</dbReference>
<proteinExistence type="inferred from homology"/>
<dbReference type="InterPro" id="IPR001314">
    <property type="entry name" value="Peptidase_S1A"/>
</dbReference>
<dbReference type="FunFam" id="2.40.10.10:FF:000002">
    <property type="entry name" value="Transmembrane protease serine"/>
    <property type="match status" value="1"/>
</dbReference>
<keyword evidence="6" id="KW-1185">Reference proteome</keyword>
<evidence type="ECO:0000256" key="3">
    <source>
        <dbReference type="RuleBase" id="RU363034"/>
    </source>
</evidence>
<feature type="domain" description="Peptidase S1" evidence="4">
    <location>
        <begin position="211"/>
        <end position="454"/>
    </location>
</feature>
<dbReference type="EnsemblMetazoa" id="GPAI022871-RA">
    <property type="protein sequence ID" value="GPAI022871-PA"/>
    <property type="gene ID" value="GPAI022871"/>
</dbReference>
<name>A0A1A9ZRM0_GLOPL</name>
<dbReference type="PROSITE" id="PS00134">
    <property type="entry name" value="TRYPSIN_HIS"/>
    <property type="match status" value="1"/>
</dbReference>
<sequence>LIESSNAHVIDEYCNVSGEPRLCVPHTWCKSSRNIIHFYDDQCDRDPNGIRLVCCLLTHLQVPGADKLPPMITVDLTKKTLAAEKCDEYYRPKGAVTYGEKVAKREFPFMLKSLIDSSNADENIETEHVCNISGEPRLCVPHTWCKSNRNLIHFYDDQCDRDPDGIRLVCCLQSHLLPPKVDKQPKVTVDLPKKYLAREKCADYYRPIHGLSHGEKVEKREFPFMFALGWKAKNDNETIVYKCGASFIAARYVLTAAHCFYDNDGLPSVVRAGGISLADPYVRNIEIAECIEHPDYEYPSSYNDIALVKLAEYRDPASMLEPAACLPDYNGLQAHDNVIVLGYGQTSFAGIASEDLLKATLKVYPQSQCEQDYPPDELSRNLRNGITKNFICAIDPENLRDTCQGDSGGPLVKVLVGRPYIYGVTSFGVGCASGMPGIYTSVAEYMPWIEKIIWPDVY</sequence>
<dbReference type="GO" id="GO:0006508">
    <property type="term" value="P:proteolysis"/>
    <property type="evidence" value="ECO:0007669"/>
    <property type="project" value="UniProtKB-KW"/>
</dbReference>
<dbReference type="PANTHER" id="PTHR24260:SF136">
    <property type="entry name" value="GH08193P-RELATED"/>
    <property type="match status" value="1"/>
</dbReference>
<evidence type="ECO:0000259" key="4">
    <source>
        <dbReference type="PROSITE" id="PS50240"/>
    </source>
</evidence>
<dbReference type="CDD" id="cd00190">
    <property type="entry name" value="Tryp_SPc"/>
    <property type="match status" value="1"/>
</dbReference>
<dbReference type="STRING" id="7398.A0A1A9ZRM0"/>